<organism evidence="4 5">
    <name type="scientific">Drechmeria coniospora</name>
    <name type="common">Nematophagous fungus</name>
    <name type="synonym">Meria coniospora</name>
    <dbReference type="NCBI Taxonomy" id="98403"/>
    <lineage>
        <taxon>Eukaryota</taxon>
        <taxon>Fungi</taxon>
        <taxon>Dikarya</taxon>
        <taxon>Ascomycota</taxon>
        <taxon>Pezizomycotina</taxon>
        <taxon>Sordariomycetes</taxon>
        <taxon>Hypocreomycetidae</taxon>
        <taxon>Hypocreales</taxon>
        <taxon>Ophiocordycipitaceae</taxon>
        <taxon>Drechmeria</taxon>
    </lineage>
</organism>
<dbReference type="RefSeq" id="XP_040654693.1">
    <property type="nucleotide sequence ID" value="XM_040804589.1"/>
</dbReference>
<gene>
    <name evidence="4" type="ORF">DCS_07304</name>
</gene>
<evidence type="ECO:0000259" key="3">
    <source>
        <dbReference type="Pfam" id="PF26434"/>
    </source>
</evidence>
<dbReference type="OrthoDB" id="5399559at2759"/>
<evidence type="ECO:0000313" key="4">
    <source>
        <dbReference type="EMBL" id="KYK55341.1"/>
    </source>
</evidence>
<keyword evidence="1" id="KW-0175">Coiled coil</keyword>
<feature type="compositionally biased region" description="Low complexity" evidence="2">
    <location>
        <begin position="340"/>
        <end position="350"/>
    </location>
</feature>
<reference evidence="4 5" key="1">
    <citation type="journal article" date="2016" name="Sci. Rep.">
        <title>Insights into Adaptations to a Near-Obligate Nematode Endoparasitic Lifestyle from the Finished Genome of Drechmeria coniospora.</title>
        <authorList>
            <person name="Zhang L."/>
            <person name="Zhou Z."/>
            <person name="Guo Q."/>
            <person name="Fokkens L."/>
            <person name="Miskei M."/>
            <person name="Pocsi I."/>
            <person name="Zhang W."/>
            <person name="Chen M."/>
            <person name="Wang L."/>
            <person name="Sun Y."/>
            <person name="Donzelli B.G."/>
            <person name="Gibson D.M."/>
            <person name="Nelson D.R."/>
            <person name="Luo J.G."/>
            <person name="Rep M."/>
            <person name="Liu H."/>
            <person name="Yang S."/>
            <person name="Wang J."/>
            <person name="Krasnoff S.B."/>
            <person name="Xu Y."/>
            <person name="Molnar I."/>
            <person name="Lin M."/>
        </authorList>
    </citation>
    <scope>NUCLEOTIDE SEQUENCE [LARGE SCALE GENOMIC DNA]</scope>
    <source>
        <strain evidence="4 5">ARSEF 6962</strain>
    </source>
</reference>
<dbReference type="AlphaFoldDB" id="A0A151GE48"/>
<dbReference type="STRING" id="98403.A0A151GE48"/>
<evidence type="ECO:0000313" key="5">
    <source>
        <dbReference type="Proteomes" id="UP000076580"/>
    </source>
</evidence>
<feature type="domain" description="YAG7-like dimerisation" evidence="3">
    <location>
        <begin position="159"/>
        <end position="242"/>
    </location>
</feature>
<feature type="compositionally biased region" description="Low complexity" evidence="2">
    <location>
        <begin position="1"/>
        <end position="11"/>
    </location>
</feature>
<feature type="region of interest" description="Disordered" evidence="2">
    <location>
        <begin position="1"/>
        <end position="49"/>
    </location>
</feature>
<protein>
    <recommendedName>
        <fullName evidence="3">YAG7-like dimerisation domain-containing protein</fullName>
    </recommendedName>
</protein>
<name>A0A151GE48_DRECN</name>
<feature type="compositionally biased region" description="Basic and acidic residues" evidence="2">
    <location>
        <begin position="383"/>
        <end position="410"/>
    </location>
</feature>
<proteinExistence type="predicted"/>
<accession>A0A151GE48</accession>
<evidence type="ECO:0000256" key="1">
    <source>
        <dbReference type="SAM" id="Coils"/>
    </source>
</evidence>
<evidence type="ECO:0000256" key="2">
    <source>
        <dbReference type="SAM" id="MobiDB-lite"/>
    </source>
</evidence>
<dbReference type="InterPro" id="IPR058602">
    <property type="entry name" value="YAG7_dimerisation_dom"/>
</dbReference>
<dbReference type="Proteomes" id="UP000076580">
    <property type="component" value="Chromosome 03"/>
</dbReference>
<dbReference type="EMBL" id="LAYC01000003">
    <property type="protein sequence ID" value="KYK55341.1"/>
    <property type="molecule type" value="Genomic_DNA"/>
</dbReference>
<feature type="region of interest" description="Disordered" evidence="2">
    <location>
        <begin position="330"/>
        <end position="435"/>
    </location>
</feature>
<feature type="compositionally biased region" description="Basic residues" evidence="2">
    <location>
        <begin position="12"/>
        <end position="21"/>
    </location>
</feature>
<dbReference type="InParanoid" id="A0A151GE48"/>
<feature type="coiled-coil region" evidence="1">
    <location>
        <begin position="103"/>
        <end position="148"/>
    </location>
</feature>
<dbReference type="Pfam" id="PF26434">
    <property type="entry name" value="YAG7_C"/>
    <property type="match status" value="1"/>
</dbReference>
<sequence length="435" mass="47354">MAASTVNTASKTSKKKSTKPARRNESPAPSTASGVADKNDGQDEPFESAFIKELQKNIRNVNKKIAHASKTDGLLGQHAGKSLDELVVAKVINADQKAQIQKKPALQAQLEQFEEQLAQYQKVHEQYRHRAAADKAEWEKSLEKARADAVREAKAEFNKSLRDNLLVLSQFLRLAAYRREEAKDPESDESQAIEGVLLAIYSGDDSAVASMLKLIDGSEDRVLSVPGEPLQTTYSSVKSMAREYKTPSYEEGEHGQDVVTDPTIANATATEMDAGDAIPINGKASELAFNGIANSNVADEAANEVAESHWDGENEIFLSQEWVDVKVPRDPAETDSGLKATPAAAANTNTQSWADDQPDASETTHAPAADANDGFHQVQRNRGRQEREGGNYRGRGRGEWRGRGRGDGRGRGHGRGHGTHNGAVSSRPPRRHEES</sequence>
<dbReference type="GeneID" id="63719947"/>
<comment type="caution">
    <text evidence="4">The sequence shown here is derived from an EMBL/GenBank/DDBJ whole genome shotgun (WGS) entry which is preliminary data.</text>
</comment>
<keyword evidence="5" id="KW-1185">Reference proteome</keyword>